<name>A0A1R3HEV6_9ROSI</name>
<dbReference type="STRING" id="93759.A0A1R3HEV6"/>
<accession>A0A1R3HEV6</accession>
<dbReference type="PANTHER" id="PTHR11011">
    <property type="entry name" value="MALE STERILITY PROTEIN 2-RELATED"/>
    <property type="match status" value="1"/>
</dbReference>
<dbReference type="AlphaFoldDB" id="A0A1R3HEV6"/>
<dbReference type="Pfam" id="PF03015">
    <property type="entry name" value="Sterile"/>
    <property type="match status" value="1"/>
</dbReference>
<reference evidence="3" key="1">
    <citation type="submission" date="2013-09" db="EMBL/GenBank/DDBJ databases">
        <title>Corchorus olitorius genome sequencing.</title>
        <authorList>
            <person name="Alam M."/>
            <person name="Haque M.S."/>
            <person name="Islam M.S."/>
            <person name="Emdad E.M."/>
            <person name="Islam M.M."/>
            <person name="Ahmed B."/>
            <person name="Halim A."/>
            <person name="Hossen Q.M.M."/>
            <person name="Hossain M.Z."/>
            <person name="Ahmed R."/>
            <person name="Khan M.M."/>
            <person name="Islam R."/>
            <person name="Rashid M.M."/>
            <person name="Khan S.A."/>
            <person name="Rahman M.S."/>
            <person name="Alam M."/>
            <person name="Yahiya A.S."/>
            <person name="Khan M.S."/>
            <person name="Azam M.S."/>
            <person name="Haque T."/>
            <person name="Lashkar M.Z.H."/>
            <person name="Akhand A.I."/>
            <person name="Morshed G."/>
            <person name="Roy S."/>
            <person name="Uddin K.S."/>
            <person name="Rabeya T."/>
            <person name="Hossain A.S."/>
            <person name="Chowdhury A."/>
            <person name="Snigdha A.R."/>
            <person name="Mortoza M.S."/>
            <person name="Matin S.A."/>
            <person name="Hoque S.M.E."/>
            <person name="Islam M.K."/>
            <person name="Roy D.K."/>
            <person name="Haider R."/>
            <person name="Moosa M.M."/>
            <person name="Elias S.M."/>
            <person name="Hasan A.M."/>
            <person name="Jahan S."/>
            <person name="Shafiuddin M."/>
            <person name="Mahmood N."/>
            <person name="Shommy N.S."/>
        </authorList>
    </citation>
    <scope>NUCLEOTIDE SEQUENCE [LARGE SCALE GENOMIC DNA]</scope>
    <source>
        <strain evidence="3">cv. O-4</strain>
    </source>
</reference>
<evidence type="ECO:0000313" key="3">
    <source>
        <dbReference type="Proteomes" id="UP000187203"/>
    </source>
</evidence>
<comment type="caution">
    <text evidence="2">The sequence shown here is derived from an EMBL/GenBank/DDBJ whole genome shotgun (WGS) entry which is preliminary data.</text>
</comment>
<dbReference type="PANTHER" id="PTHR11011:SF45">
    <property type="entry name" value="FATTY ACYL-COA REDUCTASE CG8306-RELATED"/>
    <property type="match status" value="1"/>
</dbReference>
<dbReference type="EMBL" id="AWUE01020342">
    <property type="protein sequence ID" value="OMO68844.1"/>
    <property type="molecule type" value="Genomic_DNA"/>
</dbReference>
<evidence type="ECO:0000313" key="2">
    <source>
        <dbReference type="EMBL" id="OMO68844.1"/>
    </source>
</evidence>
<feature type="domain" description="Fatty acyl-CoA reductase C-terminal" evidence="1">
    <location>
        <begin position="39"/>
        <end position="111"/>
    </location>
</feature>
<gene>
    <name evidence="2" type="ORF">COLO4_29396</name>
</gene>
<protein>
    <submittedName>
        <fullName evidence="2">Fatty acyl-CoA reductase</fullName>
    </submittedName>
</protein>
<evidence type="ECO:0000259" key="1">
    <source>
        <dbReference type="Pfam" id="PF03015"/>
    </source>
</evidence>
<dbReference type="GO" id="GO:0035336">
    <property type="term" value="P:long-chain fatty-acyl-CoA metabolic process"/>
    <property type="evidence" value="ECO:0007669"/>
    <property type="project" value="TreeGrafter"/>
</dbReference>
<dbReference type="CDD" id="cd09071">
    <property type="entry name" value="FAR_C"/>
    <property type="match status" value="1"/>
</dbReference>
<dbReference type="InterPro" id="IPR033640">
    <property type="entry name" value="FAR_C"/>
</dbReference>
<dbReference type="GO" id="GO:0080019">
    <property type="term" value="F:alcohol-forming very long-chain fatty acyl-CoA reductase activity"/>
    <property type="evidence" value="ECO:0007669"/>
    <property type="project" value="InterPro"/>
</dbReference>
<dbReference type="InterPro" id="IPR026055">
    <property type="entry name" value="FAR"/>
</dbReference>
<proteinExistence type="predicted"/>
<dbReference type="Proteomes" id="UP000187203">
    <property type="component" value="Unassembled WGS sequence"/>
</dbReference>
<keyword evidence="3" id="KW-1185">Reference proteome</keyword>
<sequence length="117" mass="13701">MKFFDSVQDFSAQLWKQVANLPNQVSPTSTVSNTKLFKIIKVKEQAEYLGAIYLPYNFQNYWFDDSNVQGLIKSMSEEEKKKFGCDVKSIEWKDYIVNVHIPGLRRHILKEKGFSKM</sequence>
<organism evidence="2 3">
    <name type="scientific">Corchorus olitorius</name>
    <dbReference type="NCBI Taxonomy" id="93759"/>
    <lineage>
        <taxon>Eukaryota</taxon>
        <taxon>Viridiplantae</taxon>
        <taxon>Streptophyta</taxon>
        <taxon>Embryophyta</taxon>
        <taxon>Tracheophyta</taxon>
        <taxon>Spermatophyta</taxon>
        <taxon>Magnoliopsida</taxon>
        <taxon>eudicotyledons</taxon>
        <taxon>Gunneridae</taxon>
        <taxon>Pentapetalae</taxon>
        <taxon>rosids</taxon>
        <taxon>malvids</taxon>
        <taxon>Malvales</taxon>
        <taxon>Malvaceae</taxon>
        <taxon>Grewioideae</taxon>
        <taxon>Apeibeae</taxon>
        <taxon>Corchorus</taxon>
    </lineage>
</organism>
<dbReference type="GO" id="GO:0010345">
    <property type="term" value="P:suberin biosynthetic process"/>
    <property type="evidence" value="ECO:0007669"/>
    <property type="project" value="TreeGrafter"/>
</dbReference>
<dbReference type="OrthoDB" id="429813at2759"/>